<feature type="compositionally biased region" description="Basic and acidic residues" evidence="1">
    <location>
        <begin position="245"/>
        <end position="255"/>
    </location>
</feature>
<dbReference type="GeneID" id="25372200"/>
<evidence type="ECO:0000313" key="2">
    <source>
        <dbReference type="EMBL" id="KEQ92493.1"/>
    </source>
</evidence>
<sequence length="255" mass="27938">MASISSTISTTENASSTAIASTNPVLTSAHDFIIAEDAKTAADVVNIPSVTGSREDTTTTRNVAFVSPITREQMLTAAAANLDAMLANKNTDEQIRILKNNYLRLGGQCHELNRRHHEVATWRRDVVAKLDSNRALVLKQLNVEDQRIGALEVRESGSMRWNASPTADGAALTTRLVNQANIDPYADRINTWVSQGQVERIVLRPEGQTRRAATRVIRSTASHSSKRAMLVQRQSAQTVNGRPAVTREHGAADYR</sequence>
<dbReference type="Proteomes" id="UP000030641">
    <property type="component" value="Unassembled WGS sequence"/>
</dbReference>
<dbReference type="EMBL" id="KL584770">
    <property type="protein sequence ID" value="KEQ92493.1"/>
    <property type="molecule type" value="Genomic_DNA"/>
</dbReference>
<dbReference type="HOGENOM" id="CLU_1089828_0_0_1"/>
<dbReference type="InParanoid" id="A0A074Y3X2"/>
<protein>
    <submittedName>
        <fullName evidence="2">Uncharacterized protein</fullName>
    </submittedName>
</protein>
<organism evidence="2 3">
    <name type="scientific">Aureobasidium subglaciale (strain EXF-2481)</name>
    <name type="common">Aureobasidium pullulans var. subglaciale</name>
    <dbReference type="NCBI Taxonomy" id="1043005"/>
    <lineage>
        <taxon>Eukaryota</taxon>
        <taxon>Fungi</taxon>
        <taxon>Dikarya</taxon>
        <taxon>Ascomycota</taxon>
        <taxon>Pezizomycotina</taxon>
        <taxon>Dothideomycetes</taxon>
        <taxon>Dothideomycetidae</taxon>
        <taxon>Dothideales</taxon>
        <taxon>Saccotheciaceae</taxon>
        <taxon>Aureobasidium</taxon>
    </lineage>
</organism>
<name>A0A074Y3X2_AURSE</name>
<dbReference type="OrthoDB" id="3913339at2759"/>
<dbReference type="RefSeq" id="XP_013341039.1">
    <property type="nucleotide sequence ID" value="XM_013485585.1"/>
</dbReference>
<proteinExistence type="predicted"/>
<gene>
    <name evidence="2" type="ORF">AUEXF2481DRAFT_91229</name>
</gene>
<evidence type="ECO:0000256" key="1">
    <source>
        <dbReference type="SAM" id="MobiDB-lite"/>
    </source>
</evidence>
<reference evidence="2 3" key="1">
    <citation type="journal article" date="2014" name="BMC Genomics">
        <title>Genome sequencing of four Aureobasidium pullulans varieties: biotechnological potential, stress tolerance, and description of new species.</title>
        <authorList>
            <person name="Gostin Ar C."/>
            <person name="Ohm R.A."/>
            <person name="Kogej T."/>
            <person name="Sonjak S."/>
            <person name="Turk M."/>
            <person name="Zajc J."/>
            <person name="Zalar P."/>
            <person name="Grube M."/>
            <person name="Sun H."/>
            <person name="Han J."/>
            <person name="Sharma A."/>
            <person name="Chiniquy J."/>
            <person name="Ngan C.Y."/>
            <person name="Lipzen A."/>
            <person name="Barry K."/>
            <person name="Grigoriev I.V."/>
            <person name="Gunde-Cimerman N."/>
        </authorList>
    </citation>
    <scope>NUCLEOTIDE SEQUENCE [LARGE SCALE GENOMIC DNA]</scope>
    <source>
        <strain evidence="2 3">EXF-2481</strain>
    </source>
</reference>
<evidence type="ECO:0000313" key="3">
    <source>
        <dbReference type="Proteomes" id="UP000030641"/>
    </source>
</evidence>
<feature type="region of interest" description="Disordered" evidence="1">
    <location>
        <begin position="218"/>
        <end position="255"/>
    </location>
</feature>
<keyword evidence="3" id="KW-1185">Reference proteome</keyword>
<dbReference type="AlphaFoldDB" id="A0A074Y3X2"/>
<accession>A0A074Y3X2</accession>